<feature type="domain" description="NAD(P)-binding" evidence="1">
    <location>
        <begin position="7"/>
        <end position="200"/>
    </location>
</feature>
<evidence type="ECO:0000313" key="2">
    <source>
        <dbReference type="EMBL" id="MBO2444876.1"/>
    </source>
</evidence>
<keyword evidence="3" id="KW-1185">Reference proteome</keyword>
<dbReference type="InterPro" id="IPR016040">
    <property type="entry name" value="NAD(P)-bd_dom"/>
</dbReference>
<dbReference type="Pfam" id="PF13460">
    <property type="entry name" value="NAD_binding_10"/>
    <property type="match status" value="1"/>
</dbReference>
<evidence type="ECO:0000313" key="3">
    <source>
        <dbReference type="Proteomes" id="UP000666915"/>
    </source>
</evidence>
<dbReference type="PANTHER" id="PTHR43355">
    <property type="entry name" value="FLAVIN REDUCTASE (NADPH)"/>
    <property type="match status" value="1"/>
</dbReference>
<dbReference type="EMBL" id="JAGEOK010000054">
    <property type="protein sequence ID" value="MBO2444876.1"/>
    <property type="molecule type" value="Genomic_DNA"/>
</dbReference>
<dbReference type="Proteomes" id="UP000666915">
    <property type="component" value="Unassembled WGS sequence"/>
</dbReference>
<reference evidence="2 3" key="1">
    <citation type="submission" date="2021-03" db="EMBL/GenBank/DDBJ databases">
        <authorList>
            <person name="Kanchanasin P."/>
            <person name="Saeng-In P."/>
            <person name="Phongsopitanun W."/>
            <person name="Yuki M."/>
            <person name="Kudo T."/>
            <person name="Ohkuma M."/>
            <person name="Tanasupawat S."/>
        </authorList>
    </citation>
    <scope>NUCLEOTIDE SEQUENCE [LARGE SCALE GENOMIC DNA]</scope>
    <source>
        <strain evidence="2 3">L46</strain>
    </source>
</reference>
<dbReference type="InterPro" id="IPR051606">
    <property type="entry name" value="Polyketide_Oxido-like"/>
</dbReference>
<comment type="caution">
    <text evidence="2">The sequence shown here is derived from an EMBL/GenBank/DDBJ whole genome shotgun (WGS) entry which is preliminary data.</text>
</comment>
<gene>
    <name evidence="2" type="ORF">J4557_45950</name>
</gene>
<organism evidence="2 3">
    <name type="scientific">Actinomadura nitritigenes</name>
    <dbReference type="NCBI Taxonomy" id="134602"/>
    <lineage>
        <taxon>Bacteria</taxon>
        <taxon>Bacillati</taxon>
        <taxon>Actinomycetota</taxon>
        <taxon>Actinomycetes</taxon>
        <taxon>Streptosporangiales</taxon>
        <taxon>Thermomonosporaceae</taxon>
        <taxon>Actinomadura</taxon>
    </lineage>
</organism>
<dbReference type="PANTHER" id="PTHR43355:SF2">
    <property type="entry name" value="FLAVIN REDUCTASE (NADPH)"/>
    <property type="match status" value="1"/>
</dbReference>
<accession>A0ABS3RF51</accession>
<proteinExistence type="predicted"/>
<dbReference type="InterPro" id="IPR036291">
    <property type="entry name" value="NAD(P)-bd_dom_sf"/>
</dbReference>
<name>A0ABS3RF51_9ACTN</name>
<protein>
    <submittedName>
        <fullName evidence="2">NAD(P)H-binding protein</fullName>
    </submittedName>
</protein>
<dbReference type="Gene3D" id="3.40.50.720">
    <property type="entry name" value="NAD(P)-binding Rossmann-like Domain"/>
    <property type="match status" value="1"/>
</dbReference>
<dbReference type="SUPFAM" id="SSF51735">
    <property type="entry name" value="NAD(P)-binding Rossmann-fold domains"/>
    <property type="match status" value="1"/>
</dbReference>
<evidence type="ECO:0000259" key="1">
    <source>
        <dbReference type="Pfam" id="PF13460"/>
    </source>
</evidence>
<sequence>MNITILGATGGTGTQAVRQALDAGHQVTAVVRDPSRLDVPPREALDVVTADVTEPRQLRPLLEGRDAALSGLGPKSRKQTGIASAGTRALVEAAAGTGMRRLIAISAMPVGGPIEGDSLLLRRVLRPMLHALLRDAYADLAAMEALLAASDLEWTVLRAPRLTDGPRTQRLRTKTGGSLPGAGTISRADLAYAMLEAVTDRTMLRQVVGVASAR</sequence>